<dbReference type="HOGENOM" id="CLU_078938_3_0_7"/>
<dbReference type="Pfam" id="PF01281">
    <property type="entry name" value="Ribosomal_L9_N"/>
    <property type="match status" value="1"/>
</dbReference>
<dbReference type="InterPro" id="IPR036935">
    <property type="entry name" value="Ribosomal_bL9_N_sf"/>
</dbReference>
<reference evidence="11 12" key="1">
    <citation type="journal article" date="2013" name="J. Bacteriol.">
        <title>Roles of HynAB and Ech, the only two hydrogenases found in the model sulfate reducer Desulfovibrio gigas.</title>
        <authorList>
            <person name="Morais-Silva F.O."/>
            <person name="Santos C.I."/>
            <person name="Rodrigues R."/>
            <person name="Pereira I.A."/>
            <person name="Rodrigues-Pousada C."/>
        </authorList>
    </citation>
    <scope>NUCLEOTIDE SEQUENCE [LARGE SCALE GENOMIC DNA]</scope>
    <source>
        <strain evidence="12">ATCC 19364 / DSM 1382 / NCIMB 9332 / VKM B-1759</strain>
    </source>
</reference>
<keyword evidence="3 7" id="KW-0694">RNA-binding</keyword>
<dbReference type="NCBIfam" id="TIGR00158">
    <property type="entry name" value="L9"/>
    <property type="match status" value="1"/>
</dbReference>
<keyword evidence="8" id="KW-0175">Coiled coil</keyword>
<sequence>MQIILRADVDTLGRLGEIITVKAGYGRNFLIPQGLAMLATESNKRVFANERKKLQAQRDHLKAAADTLAAKINAAVVAVEVRVGEGDRLYGSVTSADICAALAKIIGEEVDRKLLLLDAPIKALGKYEVAFKLHPDVTATCVVKVYRQGGSAADLDVAEEAAPEAEAPAEAAPEVAPEAAVE</sequence>
<feature type="region of interest" description="Disordered" evidence="9">
    <location>
        <begin position="158"/>
        <end position="182"/>
    </location>
</feature>
<dbReference type="InterPro" id="IPR020594">
    <property type="entry name" value="Ribosomal_bL9_bac/chp"/>
</dbReference>
<dbReference type="InterPro" id="IPR036791">
    <property type="entry name" value="Ribosomal_bL9_C_sf"/>
</dbReference>
<dbReference type="GO" id="GO:0005840">
    <property type="term" value="C:ribosome"/>
    <property type="evidence" value="ECO:0007669"/>
    <property type="project" value="UniProtKB-KW"/>
</dbReference>
<dbReference type="EMBL" id="CP006585">
    <property type="protein sequence ID" value="AGW14348.1"/>
    <property type="molecule type" value="Genomic_DNA"/>
</dbReference>
<dbReference type="Gene3D" id="3.40.5.10">
    <property type="entry name" value="Ribosomal protein L9, N-terminal domain"/>
    <property type="match status" value="1"/>
</dbReference>
<feature type="domain" description="Ribosomal protein L9" evidence="10">
    <location>
        <begin position="13"/>
        <end position="40"/>
    </location>
</feature>
<evidence type="ECO:0000256" key="6">
    <source>
        <dbReference type="ARBA" id="ARBA00035292"/>
    </source>
</evidence>
<dbReference type="HAMAP" id="MF_00503">
    <property type="entry name" value="Ribosomal_bL9"/>
    <property type="match status" value="1"/>
</dbReference>
<feature type="compositionally biased region" description="Low complexity" evidence="9">
    <location>
        <begin position="164"/>
        <end position="182"/>
    </location>
</feature>
<evidence type="ECO:0000256" key="1">
    <source>
        <dbReference type="ARBA" id="ARBA00010605"/>
    </source>
</evidence>
<proteinExistence type="inferred from homology"/>
<dbReference type="Proteomes" id="UP000016587">
    <property type="component" value="Chromosome"/>
</dbReference>
<name>T2GDF7_MEGG1</name>
<dbReference type="GO" id="GO:0003735">
    <property type="term" value="F:structural constituent of ribosome"/>
    <property type="evidence" value="ECO:0007669"/>
    <property type="project" value="InterPro"/>
</dbReference>
<evidence type="ECO:0000313" key="11">
    <source>
        <dbReference type="EMBL" id="AGW14348.1"/>
    </source>
</evidence>
<dbReference type="STRING" id="1121448.DGI_2617"/>
<evidence type="ECO:0000256" key="4">
    <source>
        <dbReference type="ARBA" id="ARBA00022980"/>
    </source>
</evidence>
<organism evidence="11 12">
    <name type="scientific">Megalodesulfovibrio gigas (strain ATCC 19364 / DSM 1382 / NCIMB 9332 / VKM B-1759)</name>
    <name type="common">Desulfovibrio gigas</name>
    <dbReference type="NCBI Taxonomy" id="1121448"/>
    <lineage>
        <taxon>Bacteria</taxon>
        <taxon>Pseudomonadati</taxon>
        <taxon>Thermodesulfobacteriota</taxon>
        <taxon>Desulfovibrionia</taxon>
        <taxon>Desulfovibrionales</taxon>
        <taxon>Desulfovibrionaceae</taxon>
        <taxon>Megalodesulfovibrio</taxon>
    </lineage>
</organism>
<comment type="function">
    <text evidence="7">Binds to the 23S rRNA.</text>
</comment>
<dbReference type="SUPFAM" id="SSF55658">
    <property type="entry name" value="L9 N-domain-like"/>
    <property type="match status" value="1"/>
</dbReference>
<dbReference type="eggNOG" id="COG0359">
    <property type="taxonomic scope" value="Bacteria"/>
</dbReference>
<evidence type="ECO:0000256" key="5">
    <source>
        <dbReference type="ARBA" id="ARBA00023274"/>
    </source>
</evidence>
<evidence type="ECO:0000256" key="7">
    <source>
        <dbReference type="HAMAP-Rule" id="MF_00503"/>
    </source>
</evidence>
<dbReference type="GO" id="GO:1990904">
    <property type="term" value="C:ribonucleoprotein complex"/>
    <property type="evidence" value="ECO:0007669"/>
    <property type="project" value="UniProtKB-KW"/>
</dbReference>
<feature type="coiled-coil region" evidence="8">
    <location>
        <begin position="44"/>
        <end position="71"/>
    </location>
</feature>
<evidence type="ECO:0000259" key="10">
    <source>
        <dbReference type="PROSITE" id="PS00651"/>
    </source>
</evidence>
<accession>T2GDF7</accession>
<dbReference type="SUPFAM" id="SSF55653">
    <property type="entry name" value="Ribosomal protein L9 C-domain"/>
    <property type="match status" value="1"/>
</dbReference>
<dbReference type="Pfam" id="PF03948">
    <property type="entry name" value="Ribosomal_L9_C"/>
    <property type="match status" value="1"/>
</dbReference>
<dbReference type="PANTHER" id="PTHR21368">
    <property type="entry name" value="50S RIBOSOMAL PROTEIN L9"/>
    <property type="match status" value="1"/>
</dbReference>
<dbReference type="InterPro" id="IPR009027">
    <property type="entry name" value="Ribosomal_bL9/RNase_H1_N"/>
</dbReference>
<keyword evidence="5 7" id="KW-0687">Ribonucleoprotein</keyword>
<dbReference type="PROSITE" id="PS00651">
    <property type="entry name" value="RIBOSOMAL_L9"/>
    <property type="match status" value="1"/>
</dbReference>
<evidence type="ECO:0000256" key="9">
    <source>
        <dbReference type="SAM" id="MobiDB-lite"/>
    </source>
</evidence>
<evidence type="ECO:0000256" key="3">
    <source>
        <dbReference type="ARBA" id="ARBA00022884"/>
    </source>
</evidence>
<dbReference type="InterPro" id="IPR020069">
    <property type="entry name" value="Ribosomal_bL9_C"/>
</dbReference>
<dbReference type="GO" id="GO:0019843">
    <property type="term" value="F:rRNA binding"/>
    <property type="evidence" value="ECO:0007669"/>
    <property type="project" value="UniProtKB-UniRule"/>
</dbReference>
<protein>
    <recommendedName>
        <fullName evidence="6 7">Large ribosomal subunit protein bL9</fullName>
    </recommendedName>
</protein>
<keyword evidence="2 7" id="KW-0699">rRNA-binding</keyword>
<comment type="similarity">
    <text evidence="1 7">Belongs to the bacterial ribosomal protein bL9 family.</text>
</comment>
<evidence type="ECO:0000256" key="2">
    <source>
        <dbReference type="ARBA" id="ARBA00022730"/>
    </source>
</evidence>
<dbReference type="InterPro" id="IPR020070">
    <property type="entry name" value="Ribosomal_bL9_N"/>
</dbReference>
<evidence type="ECO:0000313" key="12">
    <source>
        <dbReference type="Proteomes" id="UP000016587"/>
    </source>
</evidence>
<dbReference type="OrthoDB" id="9788336at2"/>
<reference evidence="12" key="2">
    <citation type="submission" date="2013-07" db="EMBL/GenBank/DDBJ databases">
        <authorList>
            <person name="Morais-Silva F.O."/>
            <person name="Rezende A.M."/>
            <person name="Pimentel C."/>
            <person name="Resende D.M."/>
            <person name="Santos C.I."/>
            <person name="Clemente C."/>
            <person name="de Oliveira L.M."/>
            <person name="da Silva S.M."/>
            <person name="Costa D.A."/>
            <person name="Varela-Raposo A."/>
            <person name="Horacio E.C.A."/>
            <person name="Matos M."/>
            <person name="Flores O."/>
            <person name="Ruiz J.C."/>
            <person name="Rodrigues-Pousada C."/>
        </authorList>
    </citation>
    <scope>NUCLEOTIDE SEQUENCE [LARGE SCALE GENOMIC DNA]</scope>
    <source>
        <strain evidence="12">ATCC 19364 / DSM 1382 / NCIMB 9332 / VKM B-1759</strain>
    </source>
</reference>
<dbReference type="RefSeq" id="WP_021761360.1">
    <property type="nucleotide sequence ID" value="NC_022444.1"/>
</dbReference>
<dbReference type="AlphaFoldDB" id="T2GDF7"/>
<dbReference type="Gene3D" id="3.10.430.100">
    <property type="entry name" value="Ribosomal protein L9, C-terminal domain"/>
    <property type="match status" value="1"/>
</dbReference>
<keyword evidence="4 7" id="KW-0689">Ribosomal protein</keyword>
<gene>
    <name evidence="7" type="primary">rplI</name>
    <name evidence="11" type="ORF">DGI_2617</name>
</gene>
<dbReference type="InterPro" id="IPR000244">
    <property type="entry name" value="Ribosomal_bL9"/>
</dbReference>
<dbReference type="GO" id="GO:0006412">
    <property type="term" value="P:translation"/>
    <property type="evidence" value="ECO:0007669"/>
    <property type="project" value="UniProtKB-UniRule"/>
</dbReference>
<dbReference type="KEGG" id="dgg:DGI_2617"/>
<evidence type="ECO:0000256" key="8">
    <source>
        <dbReference type="SAM" id="Coils"/>
    </source>
</evidence>
<keyword evidence="12" id="KW-1185">Reference proteome</keyword>
<dbReference type="PATRIC" id="fig|1121448.10.peg.2568"/>